<protein>
    <submittedName>
        <fullName evidence="1">Uncharacterized protein</fullName>
    </submittedName>
</protein>
<proteinExistence type="predicted"/>
<reference evidence="1" key="1">
    <citation type="submission" date="2022-04" db="EMBL/GenBank/DDBJ databases">
        <title>Genome of the entomopathogenic fungus Entomophthora muscae.</title>
        <authorList>
            <person name="Elya C."/>
            <person name="Lovett B.R."/>
            <person name="Lee E."/>
            <person name="Macias A.M."/>
            <person name="Hajek A.E."/>
            <person name="De Bivort B.L."/>
            <person name="Kasson M.T."/>
            <person name="De Fine Licht H.H."/>
            <person name="Stajich J.E."/>
        </authorList>
    </citation>
    <scope>NUCLEOTIDE SEQUENCE</scope>
    <source>
        <strain evidence="1">Berkeley</strain>
    </source>
</reference>
<dbReference type="EMBL" id="QTSX02004387">
    <property type="protein sequence ID" value="KAJ9065044.1"/>
    <property type="molecule type" value="Genomic_DNA"/>
</dbReference>
<sequence length="992" mass="109368">MSTLLIILAISAIHPAHIQTRSLSSPYTVNLIDLKYESNTEDLTPIYIMLSFVCGLVVGFVSLYFYRRAARKKLIRSLYENQYVASGSFEEAAPIFNGLHPPLLPNYGSNHTNISESSRKYSISHPITLPRIPRSEDILSSMHPLPPLPDLGAVVLEPEARWRNFHHKKGLADSIIQHSTEPPLGRHLRMAVRSCLHMAEVSPECIAVDQTMHPWESMGPSHHQQHLNRPIFQQSASIRAKFGHRHSRSAASIVSNSASLRGKANEAYSNQGAMLMSEDSLRKKTPIGVHHSPSALKKTDRRRALDHKPLFVEVFSPDNGSESDDESDEVFLKTPEPPKSPVVPAKPTRAQKVIKENSPAKSSLRIDSTANEKDSLGRSRSVKFDDTAIGGSVLFGRKDKPTPPPAKPLLDRHFFTDETTHEWNLPNYGKIRFTDHAPVAFRLIRRSFGYTLGDFDKALSVPFGSVTATAGKSEAIFFLTQNNAKFMFKTLRNSEPDNLKALLPEYLEHIRRNPNTLLPRYLGMYTFERISPPMREPSSPATNRSGFGTNGTAMSAMEAAMAAAFPLSQQQILPSSDEAFPPKMVLVAMANVFDTPLTIHERYDFKGSNVGRHTLPVSTTNMPPTPEERRQEVGHLTLKDLDFQYRVFQGLTNLIHLGPRNKEELMAQLEEDLALLKRFALMDYSVLVGIHRPPKVKVRTPPTSTPLPSIRGSRSGSIASSRNYASPLSSPHTQASIIPPFFSSASNLLSSILLPNSGSPQAKDSADYFAEPSPRPLPTGLSDSEDPNTPPIWQAGVRSVRLPNSEVYYIGIIDILQKYTIVKWLEKGLKGYNARLLGGVGTPTTAAAAIPFISRTGSTDLGPSRPSYAVPSSDVAEPLGGRKYSLSSSLPQAVPSLDNPLEISKAKSSEVKDNGECLSRSNIQRSSSSPQSNGLVRNITPTTPHVTPSSASQTEASSSTPCFPFPQQTEYSVEEPGRYSERLLEYMRGIVV</sequence>
<name>A0ACC2SRL9_9FUNG</name>
<organism evidence="1 2">
    <name type="scientific">Entomophthora muscae</name>
    <dbReference type="NCBI Taxonomy" id="34485"/>
    <lineage>
        <taxon>Eukaryota</taxon>
        <taxon>Fungi</taxon>
        <taxon>Fungi incertae sedis</taxon>
        <taxon>Zoopagomycota</taxon>
        <taxon>Entomophthoromycotina</taxon>
        <taxon>Entomophthoromycetes</taxon>
        <taxon>Entomophthorales</taxon>
        <taxon>Entomophthoraceae</taxon>
        <taxon>Entomophthora</taxon>
    </lineage>
</organism>
<dbReference type="Proteomes" id="UP001165960">
    <property type="component" value="Unassembled WGS sequence"/>
</dbReference>
<comment type="caution">
    <text evidence="1">The sequence shown here is derived from an EMBL/GenBank/DDBJ whole genome shotgun (WGS) entry which is preliminary data.</text>
</comment>
<evidence type="ECO:0000313" key="2">
    <source>
        <dbReference type="Proteomes" id="UP001165960"/>
    </source>
</evidence>
<keyword evidence="2" id="KW-1185">Reference proteome</keyword>
<gene>
    <name evidence="1" type="ORF">DSO57_1023926</name>
</gene>
<evidence type="ECO:0000313" key="1">
    <source>
        <dbReference type="EMBL" id="KAJ9065044.1"/>
    </source>
</evidence>
<accession>A0ACC2SRL9</accession>